<reference evidence="2" key="1">
    <citation type="submission" date="2016-10" db="EMBL/GenBank/DDBJ databases">
        <authorList>
            <person name="Varghese N."/>
            <person name="Submissions S."/>
        </authorList>
    </citation>
    <scope>NUCLEOTIDE SEQUENCE [LARGE SCALE GENOMIC DNA]</scope>
    <source>
        <strain evidence="2">DSM 1565</strain>
    </source>
</reference>
<dbReference type="RefSeq" id="WP_092865878.1">
    <property type="nucleotide sequence ID" value="NZ_FPCH01000001.1"/>
</dbReference>
<evidence type="ECO:0000313" key="2">
    <source>
        <dbReference type="Proteomes" id="UP000199423"/>
    </source>
</evidence>
<evidence type="ECO:0000313" key="1">
    <source>
        <dbReference type="EMBL" id="SFV29975.1"/>
    </source>
</evidence>
<keyword evidence="1" id="KW-0808">Transferase</keyword>
<dbReference type="EMBL" id="FPCH01000001">
    <property type="protein sequence ID" value="SFV29975.1"/>
    <property type="molecule type" value="Genomic_DNA"/>
</dbReference>
<protein>
    <submittedName>
        <fullName evidence="1">Ubiquinone/menaquinone biosynthesis C-methylase UbiE</fullName>
    </submittedName>
</protein>
<dbReference type="PANTHER" id="PTHR43861">
    <property type="entry name" value="TRANS-ACONITATE 2-METHYLTRANSFERASE-RELATED"/>
    <property type="match status" value="1"/>
</dbReference>
<name>A0A1I7N5Q2_9HYPH</name>
<proteinExistence type="predicted"/>
<dbReference type="STRING" id="51670.SAMN04488557_1379"/>
<gene>
    <name evidence="1" type="ORF">SAMN04488557_1379</name>
</gene>
<dbReference type="Gene3D" id="3.40.50.150">
    <property type="entry name" value="Vaccinia Virus protein VP39"/>
    <property type="match status" value="1"/>
</dbReference>
<accession>A0A1I7N5Q2</accession>
<dbReference type="CDD" id="cd02440">
    <property type="entry name" value="AdoMet_MTases"/>
    <property type="match status" value="1"/>
</dbReference>
<keyword evidence="2" id="KW-1185">Reference proteome</keyword>
<dbReference type="OrthoDB" id="5449367at2"/>
<dbReference type="SUPFAM" id="SSF53335">
    <property type="entry name" value="S-adenosyl-L-methionine-dependent methyltransferases"/>
    <property type="match status" value="1"/>
</dbReference>
<keyword evidence="1" id="KW-0830">Ubiquinone</keyword>
<dbReference type="InterPro" id="IPR029063">
    <property type="entry name" value="SAM-dependent_MTases_sf"/>
</dbReference>
<dbReference type="AlphaFoldDB" id="A0A1I7N5Q2"/>
<organism evidence="1 2">
    <name type="scientific">Hyphomicrobium facile</name>
    <dbReference type="NCBI Taxonomy" id="51670"/>
    <lineage>
        <taxon>Bacteria</taxon>
        <taxon>Pseudomonadati</taxon>
        <taxon>Pseudomonadota</taxon>
        <taxon>Alphaproteobacteria</taxon>
        <taxon>Hyphomicrobiales</taxon>
        <taxon>Hyphomicrobiaceae</taxon>
        <taxon>Hyphomicrobium</taxon>
    </lineage>
</organism>
<sequence>MTIEHTANGNPRGTRQEIDALRGTGLLQSRDEWAARNDELSASLNQLIRRYRLARTDNALDVGCMSGELTDRYGEGLNLSWSGIDPDIPESKISRNGARLYPGFGHQLAFPNDHFDCVTFANVYEHVPPALRAATLAEIYRCLTPGGILVGQLPNPYFPIESHSRLPFLGVLPRPLQRVYWRLTPTGWDFEKAHFFSVSMNDLKRRAQACGFEVIAVRNFNYSVRAIPKSVHWLAAIHSRLGILPWAWQFAFRKPL</sequence>
<keyword evidence="1" id="KW-0489">Methyltransferase</keyword>
<dbReference type="Proteomes" id="UP000199423">
    <property type="component" value="Unassembled WGS sequence"/>
</dbReference>
<dbReference type="GO" id="GO:0032259">
    <property type="term" value="P:methylation"/>
    <property type="evidence" value="ECO:0007669"/>
    <property type="project" value="UniProtKB-KW"/>
</dbReference>
<dbReference type="Pfam" id="PF13489">
    <property type="entry name" value="Methyltransf_23"/>
    <property type="match status" value="1"/>
</dbReference>
<dbReference type="GO" id="GO:0008168">
    <property type="term" value="F:methyltransferase activity"/>
    <property type="evidence" value="ECO:0007669"/>
    <property type="project" value="UniProtKB-KW"/>
</dbReference>